<reference evidence="2 3" key="1">
    <citation type="journal article" date="2012" name="Genome Biol.">
        <title>The genome of the polar eukaryotic microalga coccomyxa subellipsoidea reveals traits of cold adaptation.</title>
        <authorList>
            <person name="Blanc G."/>
            <person name="Agarkova I."/>
            <person name="Grimwood J."/>
            <person name="Kuo A."/>
            <person name="Brueggeman A."/>
            <person name="Dunigan D."/>
            <person name="Gurnon J."/>
            <person name="Ladunga I."/>
            <person name="Lindquist E."/>
            <person name="Lucas S."/>
            <person name="Pangilinan J."/>
            <person name="Proschold T."/>
            <person name="Salamov A."/>
            <person name="Schmutz J."/>
            <person name="Weeks D."/>
            <person name="Yamada T."/>
            <person name="Claverie J.M."/>
            <person name="Grigoriev I."/>
            <person name="Van Etten J."/>
            <person name="Lomsadze A."/>
            <person name="Borodovsky M."/>
        </authorList>
    </citation>
    <scope>NUCLEOTIDE SEQUENCE [LARGE SCALE GENOMIC DNA]</scope>
    <source>
        <strain evidence="2 3">C-169</strain>
    </source>
</reference>
<feature type="compositionally biased region" description="Pro residues" evidence="1">
    <location>
        <begin position="1"/>
        <end position="10"/>
    </location>
</feature>
<evidence type="ECO:0000313" key="2">
    <source>
        <dbReference type="EMBL" id="EIE23832.1"/>
    </source>
</evidence>
<dbReference type="KEGG" id="csl:COCSUDRAFT_47023"/>
<sequence>MSLPLAPPATRPKHSKRSPLSAQTRQQRPRRRRRASAVMMSALTQALRRSRRRTAGRA</sequence>
<keyword evidence="3" id="KW-1185">Reference proteome</keyword>
<organism evidence="2 3">
    <name type="scientific">Coccomyxa subellipsoidea (strain C-169)</name>
    <name type="common">Green microalga</name>
    <dbReference type="NCBI Taxonomy" id="574566"/>
    <lineage>
        <taxon>Eukaryota</taxon>
        <taxon>Viridiplantae</taxon>
        <taxon>Chlorophyta</taxon>
        <taxon>core chlorophytes</taxon>
        <taxon>Trebouxiophyceae</taxon>
        <taxon>Trebouxiophyceae incertae sedis</taxon>
        <taxon>Coccomyxaceae</taxon>
        <taxon>Coccomyxa</taxon>
        <taxon>Coccomyxa subellipsoidea</taxon>
    </lineage>
</organism>
<protein>
    <submittedName>
        <fullName evidence="2">Uncharacterized protein</fullName>
    </submittedName>
</protein>
<gene>
    <name evidence="2" type="ORF">COCSUDRAFT_47023</name>
</gene>
<name>I0YZL3_COCSC</name>
<dbReference type="EMBL" id="AGSI01000006">
    <property type="protein sequence ID" value="EIE23832.1"/>
    <property type="molecule type" value="Genomic_DNA"/>
</dbReference>
<feature type="region of interest" description="Disordered" evidence="1">
    <location>
        <begin position="1"/>
        <end position="58"/>
    </location>
</feature>
<comment type="caution">
    <text evidence="2">The sequence shown here is derived from an EMBL/GenBank/DDBJ whole genome shotgun (WGS) entry which is preliminary data.</text>
</comment>
<evidence type="ECO:0000256" key="1">
    <source>
        <dbReference type="SAM" id="MobiDB-lite"/>
    </source>
</evidence>
<dbReference type="GeneID" id="17041829"/>
<proteinExistence type="predicted"/>
<feature type="compositionally biased region" description="Basic residues" evidence="1">
    <location>
        <begin position="48"/>
        <end position="58"/>
    </location>
</feature>
<accession>I0YZL3</accession>
<dbReference type="AlphaFoldDB" id="I0YZL3"/>
<dbReference type="RefSeq" id="XP_005648376.1">
    <property type="nucleotide sequence ID" value="XM_005648319.1"/>
</dbReference>
<evidence type="ECO:0000313" key="3">
    <source>
        <dbReference type="Proteomes" id="UP000007264"/>
    </source>
</evidence>
<dbReference type="Proteomes" id="UP000007264">
    <property type="component" value="Unassembled WGS sequence"/>
</dbReference>